<proteinExistence type="predicted"/>
<gene>
    <name evidence="4" type="ORF">SNAT2548_LOCUS10511</name>
</gene>
<feature type="domain" description="HYR" evidence="3">
    <location>
        <begin position="734"/>
        <end position="813"/>
    </location>
</feature>
<name>A0A812KYX8_9DINO</name>
<evidence type="ECO:0000313" key="4">
    <source>
        <dbReference type="EMBL" id="CAE7238655.1"/>
    </source>
</evidence>
<reference evidence="4" key="1">
    <citation type="submission" date="2021-02" db="EMBL/GenBank/DDBJ databases">
        <authorList>
            <person name="Dougan E. K."/>
            <person name="Rhodes N."/>
            <person name="Thang M."/>
            <person name="Chan C."/>
        </authorList>
    </citation>
    <scope>NUCLEOTIDE SEQUENCE</scope>
</reference>
<keyword evidence="2" id="KW-0732">Signal</keyword>
<organism evidence="4 5">
    <name type="scientific">Symbiodinium natans</name>
    <dbReference type="NCBI Taxonomy" id="878477"/>
    <lineage>
        <taxon>Eukaryota</taxon>
        <taxon>Sar</taxon>
        <taxon>Alveolata</taxon>
        <taxon>Dinophyceae</taxon>
        <taxon>Suessiales</taxon>
        <taxon>Symbiodiniaceae</taxon>
        <taxon>Symbiodinium</taxon>
    </lineage>
</organism>
<dbReference type="AlphaFoldDB" id="A0A812KYX8"/>
<comment type="caution">
    <text evidence="4">The sequence shown here is derived from an EMBL/GenBank/DDBJ whole genome shotgun (WGS) entry which is preliminary data.</text>
</comment>
<evidence type="ECO:0000256" key="1">
    <source>
        <dbReference type="ARBA" id="ARBA00022737"/>
    </source>
</evidence>
<accession>A0A812KYX8</accession>
<dbReference type="Proteomes" id="UP000604046">
    <property type="component" value="Unassembled WGS sequence"/>
</dbReference>
<dbReference type="EMBL" id="CAJNDS010000873">
    <property type="protein sequence ID" value="CAE7238655.1"/>
    <property type="molecule type" value="Genomic_DNA"/>
</dbReference>
<dbReference type="InterPro" id="IPR003410">
    <property type="entry name" value="HYR_dom"/>
</dbReference>
<keyword evidence="5" id="KW-1185">Reference proteome</keyword>
<feature type="signal peptide" evidence="2">
    <location>
        <begin position="1"/>
        <end position="23"/>
    </location>
</feature>
<evidence type="ECO:0000313" key="5">
    <source>
        <dbReference type="Proteomes" id="UP000604046"/>
    </source>
</evidence>
<feature type="domain" description="HYR" evidence="3">
    <location>
        <begin position="503"/>
        <end position="581"/>
    </location>
</feature>
<protein>
    <recommendedName>
        <fullName evidence="3">HYR domain-containing protein</fullName>
    </recommendedName>
</protein>
<feature type="chain" id="PRO_5032267219" description="HYR domain-containing protein" evidence="2">
    <location>
        <begin position="24"/>
        <end position="920"/>
    </location>
</feature>
<dbReference type="Pfam" id="PF02494">
    <property type="entry name" value="HYR"/>
    <property type="match status" value="4"/>
</dbReference>
<evidence type="ECO:0000256" key="2">
    <source>
        <dbReference type="SAM" id="SignalP"/>
    </source>
</evidence>
<dbReference type="PANTHER" id="PTHR24273">
    <property type="entry name" value="FI04643P-RELATED"/>
    <property type="match status" value="1"/>
</dbReference>
<dbReference type="PANTHER" id="PTHR24273:SF32">
    <property type="entry name" value="HYALIN"/>
    <property type="match status" value="1"/>
</dbReference>
<evidence type="ECO:0000259" key="3">
    <source>
        <dbReference type="PROSITE" id="PS50825"/>
    </source>
</evidence>
<dbReference type="OrthoDB" id="412711at2759"/>
<dbReference type="PROSITE" id="PS50825">
    <property type="entry name" value="HYR"/>
    <property type="match status" value="2"/>
</dbReference>
<sequence length="920" mass="97343">MMWSQMHCGVLVSVAHLAAGLLAYPNPGNCQANEMVGLLQMHKHGGQLGGKLVQNPDEGCCVIINASNFSKPTLAGTERNSAEDCYSWANEEQDPIGFSRRWTHECPEDLIANILDARNWPPGEVDDAQVEATVPAALAQSIQRAAKSKVGVAPYAIFEDFESGTWPFSHLTYQSSSNRGEVKTGDGAAGTSRYLNGYTGSNYLDGVIWPSPVTSKTGSTLQAWIRYQEPEGTAGYNWGRLTLGFDTTSSGTKALYLDIPRFGSQHLLFRYVNLENWGPGVSSFTSYPSGSLRGQWLRILITIRSDHEVMLRLYDQAGNRKKTFYLDWVAQFGVNGTFSQNGTALLEMYYNINVDQLATCGSLPIQVSTDPGLCTASPSLQGCIPNADYSCNPVAGTALAAGSHEVICSGDDGQGNETHYFQVEVVDNEPPSFVAPPNIQESTCQYFARVHFNVEAVDNCAVVTSCTPPSGSVFAFGNTTVQCTATDPSGNMATSSFQVSVGRETEPPVFTAHPDIVTNTCSSFAQVTFQVEAKDNCGDVIPTCGPTSGSLFPVGSTEVHCTAVDLSGNSANLSFFVNVTGDSTPPTLHPLVDVAMDGGCKDCAQVFFNATATDECGAVETGCTPPSGSVFVEGNTTVQCTATDPSGNVATSSFQVSVGRETEPPVFTAHPDIVTNTCSSFAQVTFQVEAKDNCGDVIPTCGPTSGSLFPVGSTEVHCTAADLSNMSFFVNVSGDSTPPTLHPLADVEADSGCSDSAQVFFTATATDECGAVETTCTPPSGSLFPLGNTSAQCTATDPSGNIATSNFQVTVKGNDTELPSFGEHPDVYAEASDCRGKKGSGAKSSSHLARVFFDVPVTGGCGLETECVPPSGSLFELGRTTVTCMATSQAGSTNTSFQVIVGCSSDPDRRRRKYNKDRDD</sequence>
<keyword evidence="1" id="KW-0677">Repeat</keyword>